<name>A0A158A741_9BURK</name>
<reference evidence="3" key="1">
    <citation type="submission" date="2016-01" db="EMBL/GenBank/DDBJ databases">
        <authorList>
            <person name="Peeters Charlotte."/>
        </authorList>
    </citation>
    <scope>NUCLEOTIDE SEQUENCE [LARGE SCALE GENOMIC DNA]</scope>
</reference>
<evidence type="ECO:0000256" key="1">
    <source>
        <dbReference type="SAM" id="MobiDB-lite"/>
    </source>
</evidence>
<gene>
    <name evidence="2" type="ORF">AWB76_01893</name>
</gene>
<organism evidence="2 3">
    <name type="scientific">Caballeronia temeraria</name>
    <dbReference type="NCBI Taxonomy" id="1777137"/>
    <lineage>
        <taxon>Bacteria</taxon>
        <taxon>Pseudomonadati</taxon>
        <taxon>Pseudomonadota</taxon>
        <taxon>Betaproteobacteria</taxon>
        <taxon>Burkholderiales</taxon>
        <taxon>Burkholderiaceae</taxon>
        <taxon>Caballeronia</taxon>
    </lineage>
</organism>
<dbReference type="STRING" id="1777137.AWB76_01893"/>
<feature type="region of interest" description="Disordered" evidence="1">
    <location>
        <begin position="149"/>
        <end position="170"/>
    </location>
</feature>
<evidence type="ECO:0000313" key="3">
    <source>
        <dbReference type="Proteomes" id="UP000054624"/>
    </source>
</evidence>
<dbReference type="Proteomes" id="UP000054624">
    <property type="component" value="Unassembled WGS sequence"/>
</dbReference>
<dbReference type="EMBL" id="FCOI02000004">
    <property type="protein sequence ID" value="SAK53654.1"/>
    <property type="molecule type" value="Genomic_DNA"/>
</dbReference>
<evidence type="ECO:0000313" key="2">
    <source>
        <dbReference type="EMBL" id="SAK53654.1"/>
    </source>
</evidence>
<sequence length="440" mass="48365">MHIAQHSVAGEAVSRPENFKSLPAAEDQQALDDYACDRTNLPWVIFRAAHRATHTAALPARARALFAALARTVDAARPFAAIFARRELLTGRAQQSMRTFYRSMDDLEAAGFITRPPQTRYGAAGLFGRAYIHLTKKAAELLGLVEPTADASEQPPSPTEQPAEADAAPSFVPPSVTVADGAIYKDLIPDTQKRQPGRLPADLRRLLSLGFREFLIFKLMREAKAHGKLLSDVVEASWAPLRQATHPISYLRTLLRAPVDFAYRARTQRDAQVHAQIERARSERTDTVIAGLAGQSFVSRDGLRRYRVSDDARTILIHHRDEVQPRVHAGAWAPDFVAALEAGHIQPASTDMHQDAESHSLQDSLARPPELRRKSETHLSDLKALLRLKTADIIPSATSREVPKPLHHGASGSSPLSSLLETISRVAASKELRNLPGLKA</sequence>
<evidence type="ECO:0008006" key="4">
    <source>
        <dbReference type="Google" id="ProtNLM"/>
    </source>
</evidence>
<accession>A0A158A741</accession>
<proteinExistence type="predicted"/>
<dbReference type="AlphaFoldDB" id="A0A158A741"/>
<dbReference type="RefSeq" id="WP_244173278.1">
    <property type="nucleotide sequence ID" value="NZ_FCOI02000004.1"/>
</dbReference>
<keyword evidence="3" id="KW-1185">Reference proteome</keyword>
<protein>
    <recommendedName>
        <fullName evidence="4">Replication protein O</fullName>
    </recommendedName>
</protein>
<feature type="region of interest" description="Disordered" evidence="1">
    <location>
        <begin position="350"/>
        <end position="374"/>
    </location>
</feature>